<keyword evidence="4" id="KW-1185">Reference proteome</keyword>
<dbReference type="EMBL" id="KQ241811">
    <property type="protein sequence ID" value="KNC83763.1"/>
    <property type="molecule type" value="Genomic_DNA"/>
</dbReference>
<name>A0A0L0G6B9_9EUKA</name>
<dbReference type="InterPro" id="IPR011545">
    <property type="entry name" value="DEAD/DEAH_box_helicase_dom"/>
</dbReference>
<evidence type="ECO:0000313" key="4">
    <source>
        <dbReference type="Proteomes" id="UP000054560"/>
    </source>
</evidence>
<dbReference type="GO" id="GO:0005694">
    <property type="term" value="C:chromosome"/>
    <property type="evidence" value="ECO:0007669"/>
    <property type="project" value="TreeGrafter"/>
</dbReference>
<dbReference type="STRING" id="667725.A0A0L0G6B9"/>
<dbReference type="PANTHER" id="PTHR13710:SF120">
    <property type="entry name" value="BIFUNCTIONAL 3'-5' EXONUCLEASE_ATP-DEPENDENT HELICASE WRN"/>
    <property type="match status" value="1"/>
</dbReference>
<dbReference type="GO" id="GO:0043138">
    <property type="term" value="F:3'-5' DNA helicase activity"/>
    <property type="evidence" value="ECO:0007669"/>
    <property type="project" value="TreeGrafter"/>
</dbReference>
<reference evidence="3 4" key="1">
    <citation type="submission" date="2011-02" db="EMBL/GenBank/DDBJ databases">
        <title>The Genome Sequence of Sphaeroforma arctica JP610.</title>
        <authorList>
            <consortium name="The Broad Institute Genome Sequencing Platform"/>
            <person name="Russ C."/>
            <person name="Cuomo C."/>
            <person name="Young S.K."/>
            <person name="Zeng Q."/>
            <person name="Gargeya S."/>
            <person name="Alvarado L."/>
            <person name="Berlin A."/>
            <person name="Chapman S.B."/>
            <person name="Chen Z."/>
            <person name="Freedman E."/>
            <person name="Gellesch M."/>
            <person name="Goldberg J."/>
            <person name="Griggs A."/>
            <person name="Gujja S."/>
            <person name="Heilman E."/>
            <person name="Heiman D."/>
            <person name="Howarth C."/>
            <person name="Mehta T."/>
            <person name="Neiman D."/>
            <person name="Pearson M."/>
            <person name="Roberts A."/>
            <person name="Saif S."/>
            <person name="Shea T."/>
            <person name="Shenoy N."/>
            <person name="Sisk P."/>
            <person name="Stolte C."/>
            <person name="Sykes S."/>
            <person name="White J."/>
            <person name="Yandava C."/>
            <person name="Burger G."/>
            <person name="Gray M.W."/>
            <person name="Holland P.W.H."/>
            <person name="King N."/>
            <person name="Lang F.B.F."/>
            <person name="Roger A.J."/>
            <person name="Ruiz-Trillo I."/>
            <person name="Haas B."/>
            <person name="Nusbaum C."/>
            <person name="Birren B."/>
        </authorList>
    </citation>
    <scope>NUCLEOTIDE SEQUENCE [LARGE SCALE GENOMIC DNA]</scope>
    <source>
        <strain evidence="3 4">JP610</strain>
    </source>
</reference>
<dbReference type="GO" id="GO:0005634">
    <property type="term" value="C:nucleus"/>
    <property type="evidence" value="ECO:0007669"/>
    <property type="project" value="TreeGrafter"/>
</dbReference>
<dbReference type="PANTHER" id="PTHR13710">
    <property type="entry name" value="DNA HELICASE RECQ FAMILY MEMBER"/>
    <property type="match status" value="1"/>
</dbReference>
<dbReference type="InterPro" id="IPR027417">
    <property type="entry name" value="P-loop_NTPase"/>
</dbReference>
<dbReference type="PROSITE" id="PS51192">
    <property type="entry name" value="HELICASE_ATP_BIND_1"/>
    <property type="match status" value="1"/>
</dbReference>
<dbReference type="Pfam" id="PF00270">
    <property type="entry name" value="DEAD"/>
    <property type="match status" value="1"/>
</dbReference>
<evidence type="ECO:0000256" key="1">
    <source>
        <dbReference type="ARBA" id="ARBA00005446"/>
    </source>
</evidence>
<proteinExistence type="inferred from homology"/>
<gene>
    <name evidence="3" type="ORF">SARC_04013</name>
</gene>
<accession>A0A0L0G6B9</accession>
<dbReference type="AlphaFoldDB" id="A0A0L0G6B9"/>
<dbReference type="GeneID" id="25904517"/>
<dbReference type="GO" id="GO:0009378">
    <property type="term" value="F:four-way junction helicase activity"/>
    <property type="evidence" value="ECO:0007669"/>
    <property type="project" value="TreeGrafter"/>
</dbReference>
<organism evidence="3 4">
    <name type="scientific">Sphaeroforma arctica JP610</name>
    <dbReference type="NCBI Taxonomy" id="667725"/>
    <lineage>
        <taxon>Eukaryota</taxon>
        <taxon>Ichthyosporea</taxon>
        <taxon>Ichthyophonida</taxon>
        <taxon>Sphaeroforma</taxon>
    </lineage>
</organism>
<evidence type="ECO:0000313" key="3">
    <source>
        <dbReference type="EMBL" id="KNC83763.1"/>
    </source>
</evidence>
<dbReference type="CDD" id="cd17920">
    <property type="entry name" value="DEXHc_RecQ"/>
    <property type="match status" value="1"/>
</dbReference>
<protein>
    <recommendedName>
        <fullName evidence="2">Helicase ATP-binding domain-containing protein</fullName>
    </recommendedName>
</protein>
<dbReference type="Gene3D" id="3.40.50.300">
    <property type="entry name" value="P-loop containing nucleotide triphosphate hydrolases"/>
    <property type="match status" value="1"/>
</dbReference>
<dbReference type="GO" id="GO:0003676">
    <property type="term" value="F:nucleic acid binding"/>
    <property type="evidence" value="ECO:0007669"/>
    <property type="project" value="InterPro"/>
</dbReference>
<sequence>MPTIQVVENLLMGNDCAVFWATGQGKSLCYQLPSMFTNRPSVIVSPLISLMEDQCAKLNSTVLAANGPIATFLGSGQRDPTEEGAALNGERLFIYVTPERMCRSDFLESLARLHSRKPLALIAIDEAHCVSSWGHDFRNY</sequence>
<dbReference type="eggNOG" id="KOG0351">
    <property type="taxonomic scope" value="Eukaryota"/>
</dbReference>
<dbReference type="GO" id="GO:0005737">
    <property type="term" value="C:cytoplasm"/>
    <property type="evidence" value="ECO:0007669"/>
    <property type="project" value="TreeGrafter"/>
</dbReference>
<dbReference type="Proteomes" id="UP000054560">
    <property type="component" value="Unassembled WGS sequence"/>
</dbReference>
<dbReference type="RefSeq" id="XP_014157665.1">
    <property type="nucleotide sequence ID" value="XM_014302190.1"/>
</dbReference>
<comment type="similarity">
    <text evidence="1">Belongs to the helicase family. RecQ subfamily.</text>
</comment>
<feature type="domain" description="Helicase ATP-binding" evidence="2">
    <location>
        <begin position="7"/>
        <end position="140"/>
    </location>
</feature>
<dbReference type="OrthoDB" id="10261556at2759"/>
<dbReference type="GO" id="GO:0005524">
    <property type="term" value="F:ATP binding"/>
    <property type="evidence" value="ECO:0007669"/>
    <property type="project" value="InterPro"/>
</dbReference>
<evidence type="ECO:0000259" key="2">
    <source>
        <dbReference type="PROSITE" id="PS51192"/>
    </source>
</evidence>
<dbReference type="InterPro" id="IPR014001">
    <property type="entry name" value="Helicase_ATP-bd"/>
</dbReference>
<dbReference type="GO" id="GO:0000724">
    <property type="term" value="P:double-strand break repair via homologous recombination"/>
    <property type="evidence" value="ECO:0007669"/>
    <property type="project" value="TreeGrafter"/>
</dbReference>
<dbReference type="SUPFAM" id="SSF52540">
    <property type="entry name" value="P-loop containing nucleoside triphosphate hydrolases"/>
    <property type="match status" value="1"/>
</dbReference>